<gene>
    <name evidence="2" type="ORF">GGE60_004901</name>
</gene>
<name>A0A7W6ZXU3_9HYPH</name>
<sequence length="258" mass="28721">MTTFKLQKPEEEVRRVGFVLQKQGIHERIPAQVGLNIDISGSMAELFSSGIVQSALERVLPVALYFDDDGRIDTWVFSDTDRIASITPATANNYGGYVEREITGNPLLKRILWGGTDYAPVIRSNLMTYGLLEEQNSGGLLGMIFGMKRDTLGEETRSGVPAINYFLTDGQNSDHDAAWRLLREAEHAESQIYYVMVGIGDDEFSFLRAAAKEFPNVGFVSARNLGAFVGSDDAYEKLLPAELCSWLKHEHEGDDDHH</sequence>
<dbReference type="SUPFAM" id="SSF53300">
    <property type="entry name" value="vWA-like"/>
    <property type="match status" value="1"/>
</dbReference>
<dbReference type="InterPro" id="IPR019303">
    <property type="entry name" value="vWA_TerF_C"/>
</dbReference>
<dbReference type="EMBL" id="JACIIG010000016">
    <property type="protein sequence ID" value="MBB4570744.1"/>
    <property type="molecule type" value="Genomic_DNA"/>
</dbReference>
<evidence type="ECO:0000259" key="1">
    <source>
        <dbReference type="Pfam" id="PF10138"/>
    </source>
</evidence>
<dbReference type="InterPro" id="IPR036465">
    <property type="entry name" value="vWFA_dom_sf"/>
</dbReference>
<feature type="domain" description="vWA found in TerF C terminus" evidence="1">
    <location>
        <begin position="31"/>
        <end position="250"/>
    </location>
</feature>
<evidence type="ECO:0000313" key="3">
    <source>
        <dbReference type="Proteomes" id="UP000543836"/>
    </source>
</evidence>
<reference evidence="2 3" key="1">
    <citation type="submission" date="2020-08" db="EMBL/GenBank/DDBJ databases">
        <title>Genomic Encyclopedia of Type Strains, Phase IV (KMG-V): Genome sequencing to study the core and pangenomes of soil and plant-associated prokaryotes.</title>
        <authorList>
            <person name="Whitman W."/>
        </authorList>
    </citation>
    <scope>NUCLEOTIDE SEQUENCE [LARGE SCALE GENOMIC DNA]</scope>
    <source>
        <strain evidence="2 3">SEMIA 492</strain>
    </source>
</reference>
<accession>A0A7W6ZXU3</accession>
<dbReference type="GeneID" id="32526143"/>
<dbReference type="AlphaFoldDB" id="A0A7W6ZXU3"/>
<organism evidence="2 3">
    <name type="scientific">Rhizobium leucaenae</name>
    <dbReference type="NCBI Taxonomy" id="29450"/>
    <lineage>
        <taxon>Bacteria</taxon>
        <taxon>Pseudomonadati</taxon>
        <taxon>Pseudomonadota</taxon>
        <taxon>Alphaproteobacteria</taxon>
        <taxon>Hyphomicrobiales</taxon>
        <taxon>Rhizobiaceae</taxon>
        <taxon>Rhizobium/Agrobacterium group</taxon>
        <taxon>Rhizobium</taxon>
    </lineage>
</organism>
<comment type="caution">
    <text evidence="2">The sequence shown here is derived from an EMBL/GenBank/DDBJ whole genome shotgun (WGS) entry which is preliminary data.</text>
</comment>
<protein>
    <recommendedName>
        <fullName evidence="1">vWA found in TerF C terminus domain-containing protein</fullName>
    </recommendedName>
</protein>
<dbReference type="Proteomes" id="UP000543836">
    <property type="component" value="Unassembled WGS sequence"/>
</dbReference>
<evidence type="ECO:0000313" key="2">
    <source>
        <dbReference type="EMBL" id="MBB4570744.1"/>
    </source>
</evidence>
<dbReference type="RefSeq" id="WP_028754262.1">
    <property type="nucleotide sequence ID" value="NZ_JACIIG010000016.1"/>
</dbReference>
<proteinExistence type="predicted"/>
<dbReference type="OrthoDB" id="5756874at2"/>
<dbReference type="Pfam" id="PF10138">
    <property type="entry name" value="vWA-TerF-like"/>
    <property type="match status" value="1"/>
</dbReference>
<keyword evidence="3" id="KW-1185">Reference proteome</keyword>
<dbReference type="Gene3D" id="3.40.50.410">
    <property type="entry name" value="von Willebrand factor, type A domain"/>
    <property type="match status" value="1"/>
</dbReference>